<proteinExistence type="predicted"/>
<dbReference type="Ensembl" id="ENSSPUT00000008772.1">
    <property type="protein sequence ID" value="ENSSPUP00000008220.1"/>
    <property type="gene ID" value="ENSSPUG00000006373.1"/>
</dbReference>
<dbReference type="OMA" id="INDAGCD"/>
<feature type="region of interest" description="Disordered" evidence="3">
    <location>
        <begin position="11"/>
        <end position="47"/>
    </location>
</feature>
<dbReference type="SMART" id="SM00034">
    <property type="entry name" value="CLECT"/>
    <property type="match status" value="1"/>
</dbReference>
<protein>
    <recommendedName>
        <fullName evidence="5">C-type lectin domain-containing protein</fullName>
    </recommendedName>
</protein>
<dbReference type="PANTHER" id="PTHR45710">
    <property type="entry name" value="C-TYPE LECTIN DOMAIN-CONTAINING PROTEIN 180"/>
    <property type="match status" value="1"/>
</dbReference>
<reference evidence="6" key="2">
    <citation type="submission" date="2025-09" db="UniProtKB">
        <authorList>
            <consortium name="Ensembl"/>
        </authorList>
    </citation>
    <scope>IDENTIFICATION</scope>
</reference>
<dbReference type="Gene3D" id="3.10.100.10">
    <property type="entry name" value="Mannose-Binding Protein A, subunit A"/>
    <property type="match status" value="1"/>
</dbReference>
<keyword evidence="4" id="KW-1133">Transmembrane helix</keyword>
<dbReference type="InterPro" id="IPR001304">
    <property type="entry name" value="C-type_lectin-like"/>
</dbReference>
<comment type="subcellular location">
    <subcellularLocation>
        <location evidence="1">Cell membrane</location>
        <topology evidence="1">Single-pass type II membrane protein</topology>
    </subcellularLocation>
</comment>
<dbReference type="SUPFAM" id="SSF56436">
    <property type="entry name" value="C-type lectin-like"/>
    <property type="match status" value="1"/>
</dbReference>
<keyword evidence="4" id="KW-0812">Transmembrane</keyword>
<evidence type="ECO:0000256" key="1">
    <source>
        <dbReference type="ARBA" id="ARBA00004401"/>
    </source>
</evidence>
<evidence type="ECO:0000256" key="3">
    <source>
        <dbReference type="SAM" id="MobiDB-lite"/>
    </source>
</evidence>
<reference evidence="6" key="1">
    <citation type="submission" date="2025-08" db="UniProtKB">
        <authorList>
            <consortium name="Ensembl"/>
        </authorList>
    </citation>
    <scope>IDENTIFICATION</scope>
</reference>
<organism evidence="6 7">
    <name type="scientific">Sphenodon punctatus</name>
    <name type="common">Tuatara</name>
    <name type="synonym">Hatteria punctata</name>
    <dbReference type="NCBI Taxonomy" id="8508"/>
    <lineage>
        <taxon>Eukaryota</taxon>
        <taxon>Metazoa</taxon>
        <taxon>Chordata</taxon>
        <taxon>Craniata</taxon>
        <taxon>Vertebrata</taxon>
        <taxon>Euteleostomi</taxon>
        <taxon>Lepidosauria</taxon>
        <taxon>Sphenodontia</taxon>
        <taxon>Sphenodontidae</taxon>
        <taxon>Sphenodon</taxon>
    </lineage>
</organism>
<dbReference type="GO" id="GO:0005886">
    <property type="term" value="C:plasma membrane"/>
    <property type="evidence" value="ECO:0007669"/>
    <property type="project" value="UniProtKB-SubCell"/>
</dbReference>
<keyword evidence="2" id="KW-0430">Lectin</keyword>
<dbReference type="InterPro" id="IPR016187">
    <property type="entry name" value="CTDL_fold"/>
</dbReference>
<evidence type="ECO:0000256" key="4">
    <source>
        <dbReference type="SAM" id="Phobius"/>
    </source>
</evidence>
<dbReference type="Proteomes" id="UP000694392">
    <property type="component" value="Unplaced"/>
</dbReference>
<feature type="compositionally biased region" description="Basic and acidic residues" evidence="3">
    <location>
        <begin position="38"/>
        <end position="47"/>
    </location>
</feature>
<dbReference type="InterPro" id="IPR016186">
    <property type="entry name" value="C-type_lectin-like/link_sf"/>
</dbReference>
<sequence length="255" mass="28522">MKDLSFCLQQGTESKKMGTELDPSWNKSAPHQSLHISAEPDQHEREEVDHQSSPTCIKPVACCCCILTVVIAVLIIMAAFFGATMWQEQRVYQAILPDALCPDPSDILYPLAPAALCPAFPPASCCPDDWIGYRGKCYYFSKQEKSWDPSQSVCSFFNASLAEIDSHEAMAFLMRYKGLPDHWIGLRREPEQPWRWTDGSEFNSLFEVRGKGDCAYLNEKAASATRCSTPKNWICSKPVGTVAREGNAVRENAKD</sequence>
<evidence type="ECO:0000313" key="6">
    <source>
        <dbReference type="Ensembl" id="ENSSPUP00000008220.1"/>
    </source>
</evidence>
<feature type="compositionally biased region" description="Polar residues" evidence="3">
    <location>
        <begin position="25"/>
        <end position="35"/>
    </location>
</feature>
<keyword evidence="4" id="KW-0472">Membrane</keyword>
<dbReference type="PANTHER" id="PTHR45710:SF35">
    <property type="entry name" value="C-TYPE LECTIN DOMAIN FAMILY 2 MEMBER D"/>
    <property type="match status" value="1"/>
</dbReference>
<accession>A0A8D0GKI7</accession>
<feature type="transmembrane region" description="Helical" evidence="4">
    <location>
        <begin position="60"/>
        <end position="86"/>
    </location>
</feature>
<evidence type="ECO:0000313" key="7">
    <source>
        <dbReference type="Proteomes" id="UP000694392"/>
    </source>
</evidence>
<dbReference type="GeneTree" id="ENSGT00940000162705"/>
<dbReference type="GO" id="GO:0030246">
    <property type="term" value="F:carbohydrate binding"/>
    <property type="evidence" value="ECO:0007669"/>
    <property type="project" value="UniProtKB-KW"/>
</dbReference>
<feature type="domain" description="C-type lectin" evidence="5">
    <location>
        <begin position="133"/>
        <end position="236"/>
    </location>
</feature>
<dbReference type="CDD" id="cd03593">
    <property type="entry name" value="CLECT_NK_receptors_like"/>
    <property type="match status" value="1"/>
</dbReference>
<dbReference type="PROSITE" id="PS50041">
    <property type="entry name" value="C_TYPE_LECTIN_2"/>
    <property type="match status" value="1"/>
</dbReference>
<dbReference type="InterPro" id="IPR033992">
    <property type="entry name" value="NKR-like_CTLD"/>
</dbReference>
<keyword evidence="7" id="KW-1185">Reference proteome</keyword>
<dbReference type="InterPro" id="IPR050828">
    <property type="entry name" value="C-type_lectin/matrix_domain"/>
</dbReference>
<dbReference type="Pfam" id="PF00059">
    <property type="entry name" value="Lectin_C"/>
    <property type="match status" value="1"/>
</dbReference>
<dbReference type="AlphaFoldDB" id="A0A8D0GKI7"/>
<name>A0A8D0GKI7_SPHPU</name>
<evidence type="ECO:0000259" key="5">
    <source>
        <dbReference type="PROSITE" id="PS50041"/>
    </source>
</evidence>
<evidence type="ECO:0000256" key="2">
    <source>
        <dbReference type="ARBA" id="ARBA00022734"/>
    </source>
</evidence>